<name>A0A1L2ZN07_9MICC</name>
<organism evidence="1 2">
    <name type="scientific">Neomicrococcus aestuarii</name>
    <dbReference type="NCBI Taxonomy" id="556325"/>
    <lineage>
        <taxon>Bacteria</taxon>
        <taxon>Bacillati</taxon>
        <taxon>Actinomycetota</taxon>
        <taxon>Actinomycetes</taxon>
        <taxon>Micrococcales</taxon>
        <taxon>Micrococcaceae</taxon>
        <taxon>Neomicrococcus</taxon>
    </lineage>
</organism>
<gene>
    <name evidence="1" type="ORF">BHE16_04605</name>
</gene>
<evidence type="ECO:0000313" key="1">
    <source>
        <dbReference type="EMBL" id="APF40412.1"/>
    </source>
</evidence>
<dbReference type="STRING" id="556325.BHE16_04605"/>
<reference evidence="1 2" key="1">
    <citation type="submission" date="2016-11" db="EMBL/GenBank/DDBJ databases">
        <title>Genome sequencing of Zhihengliuella aestuarii B18 antagonistic to Plasmodiophora brassicae.</title>
        <authorList>
            <person name="Luo Y."/>
        </authorList>
    </citation>
    <scope>NUCLEOTIDE SEQUENCE [LARGE SCALE GENOMIC DNA]</scope>
    <source>
        <strain evidence="1 2">B18</strain>
    </source>
</reference>
<dbReference type="SUPFAM" id="SSF53448">
    <property type="entry name" value="Nucleotide-diphospho-sugar transferases"/>
    <property type="match status" value="1"/>
</dbReference>
<dbReference type="Gene3D" id="3.90.550.20">
    <property type="match status" value="1"/>
</dbReference>
<accession>A0A1L2ZN07</accession>
<sequence>MTLDSNLKLLMKNSGFLPVNNSIRPEIFNSSLIMMTTVNPIQSMRQAKHEAHIIRLRLLRKAALQRDLWWKFQASRTDYSYDSARHTAFYGNGSLDIPSSSTFPVNHLMFESTLPTDEHPAPAPQRIFVLWTGDNEMSDNRKRSLDHLTENFSAEVTLVTPSNLNEWVVSTHPLHPAYEKLSLIHRSDYLRAYLAYHHGGGYVDLKSIRGDLGQLIGRINSNPALWGGGMRELGSHNVGEALGGSLPKEQRVNHSRHLWASCYAFRPKNRFTGEWLSEVERRLSYFEPLLTQNPPMDPFGASKGYPVPWFSILGNIFGPLCLKYQGHLTIDESLQWEPTNEASYR</sequence>
<keyword evidence="2" id="KW-1185">Reference proteome</keyword>
<dbReference type="AlphaFoldDB" id="A0A1L2ZN07"/>
<dbReference type="KEGG" id="nae:BHE16_04605"/>
<dbReference type="Proteomes" id="UP000183530">
    <property type="component" value="Chromosome"/>
</dbReference>
<evidence type="ECO:0000313" key="2">
    <source>
        <dbReference type="Proteomes" id="UP000183530"/>
    </source>
</evidence>
<proteinExistence type="predicted"/>
<dbReference type="EMBL" id="CP018135">
    <property type="protein sequence ID" value="APF40412.1"/>
    <property type="molecule type" value="Genomic_DNA"/>
</dbReference>
<dbReference type="InterPro" id="IPR029044">
    <property type="entry name" value="Nucleotide-diphossugar_trans"/>
</dbReference>
<protein>
    <submittedName>
        <fullName evidence="1">Uncharacterized protein</fullName>
    </submittedName>
</protein>